<dbReference type="InterPro" id="IPR036322">
    <property type="entry name" value="WD40_repeat_dom_sf"/>
</dbReference>
<name>A0AAW0WFN7_CHEQU</name>
<evidence type="ECO:0000313" key="5">
    <source>
        <dbReference type="EMBL" id="KAK8730903.1"/>
    </source>
</evidence>
<dbReference type="InterPro" id="IPR011047">
    <property type="entry name" value="Quinoprotein_ADH-like_sf"/>
</dbReference>
<feature type="region of interest" description="Disordered" evidence="4">
    <location>
        <begin position="1067"/>
        <end position="1142"/>
    </location>
</feature>
<organism evidence="5 6">
    <name type="scientific">Cherax quadricarinatus</name>
    <name type="common">Australian red claw crayfish</name>
    <dbReference type="NCBI Taxonomy" id="27406"/>
    <lineage>
        <taxon>Eukaryota</taxon>
        <taxon>Metazoa</taxon>
        <taxon>Ecdysozoa</taxon>
        <taxon>Arthropoda</taxon>
        <taxon>Crustacea</taxon>
        <taxon>Multicrustacea</taxon>
        <taxon>Malacostraca</taxon>
        <taxon>Eumalacostraca</taxon>
        <taxon>Eucarida</taxon>
        <taxon>Decapoda</taxon>
        <taxon>Pleocyemata</taxon>
        <taxon>Astacidea</taxon>
        <taxon>Parastacoidea</taxon>
        <taxon>Parastacidae</taxon>
        <taxon>Cherax</taxon>
    </lineage>
</organism>
<feature type="repeat" description="WD" evidence="3">
    <location>
        <begin position="15"/>
        <end position="56"/>
    </location>
</feature>
<dbReference type="SMART" id="SM00320">
    <property type="entry name" value="WD40"/>
    <property type="match status" value="8"/>
</dbReference>
<feature type="repeat" description="WD" evidence="3">
    <location>
        <begin position="556"/>
        <end position="597"/>
    </location>
</feature>
<evidence type="ECO:0008006" key="7">
    <source>
        <dbReference type="Google" id="ProtNLM"/>
    </source>
</evidence>
<evidence type="ECO:0000256" key="2">
    <source>
        <dbReference type="ARBA" id="ARBA00022737"/>
    </source>
</evidence>
<dbReference type="PROSITE" id="PS50294">
    <property type="entry name" value="WD_REPEATS_REGION"/>
    <property type="match status" value="1"/>
</dbReference>
<comment type="caution">
    <text evidence="5">The sequence shown here is derived from an EMBL/GenBank/DDBJ whole genome shotgun (WGS) entry which is preliminary data.</text>
</comment>
<evidence type="ECO:0000256" key="3">
    <source>
        <dbReference type="PROSITE-ProRule" id="PRU00221"/>
    </source>
</evidence>
<evidence type="ECO:0000313" key="6">
    <source>
        <dbReference type="Proteomes" id="UP001445076"/>
    </source>
</evidence>
<feature type="region of interest" description="Disordered" evidence="4">
    <location>
        <begin position="956"/>
        <end position="979"/>
    </location>
</feature>
<feature type="repeat" description="WD" evidence="3">
    <location>
        <begin position="460"/>
        <end position="507"/>
    </location>
</feature>
<keyword evidence="2" id="KW-0677">Repeat</keyword>
<feature type="compositionally biased region" description="Polar residues" evidence="4">
    <location>
        <begin position="967"/>
        <end position="977"/>
    </location>
</feature>
<dbReference type="InterPro" id="IPR001680">
    <property type="entry name" value="WD40_rpt"/>
</dbReference>
<keyword evidence="1 3" id="KW-0853">WD repeat</keyword>
<feature type="compositionally biased region" description="Basic and acidic residues" evidence="4">
    <location>
        <begin position="1126"/>
        <end position="1136"/>
    </location>
</feature>
<gene>
    <name evidence="5" type="ORF">OTU49_007692</name>
</gene>
<dbReference type="InterPro" id="IPR015943">
    <property type="entry name" value="WD40/YVTN_repeat-like_dom_sf"/>
</dbReference>
<dbReference type="PANTHER" id="PTHR44099:SF4">
    <property type="entry name" value="RABCONNECTIN-3B, ISOFORM A"/>
    <property type="match status" value="1"/>
</dbReference>
<reference evidence="5 6" key="1">
    <citation type="journal article" date="2024" name="BMC Genomics">
        <title>Genome assembly of redclaw crayfish (Cherax quadricarinatus) provides insights into its immune adaptation and hypoxia tolerance.</title>
        <authorList>
            <person name="Liu Z."/>
            <person name="Zheng J."/>
            <person name="Li H."/>
            <person name="Fang K."/>
            <person name="Wang S."/>
            <person name="He J."/>
            <person name="Zhou D."/>
            <person name="Weng S."/>
            <person name="Chi M."/>
            <person name="Gu Z."/>
            <person name="He J."/>
            <person name="Li F."/>
            <person name="Wang M."/>
        </authorList>
    </citation>
    <scope>NUCLEOTIDE SEQUENCE [LARGE SCALE GENOMIC DNA]</scope>
    <source>
        <strain evidence="5">ZL_2023a</strain>
    </source>
</reference>
<dbReference type="EMBL" id="JARKIK010000062">
    <property type="protein sequence ID" value="KAK8730903.1"/>
    <property type="molecule type" value="Genomic_DNA"/>
</dbReference>
<dbReference type="PANTHER" id="PTHR44099">
    <property type="entry name" value="RABCONNECTIN-3B, ISOFORM A"/>
    <property type="match status" value="1"/>
</dbReference>
<dbReference type="PROSITE" id="PS50082">
    <property type="entry name" value="WD_REPEATS_2"/>
    <property type="match status" value="3"/>
</dbReference>
<dbReference type="SUPFAM" id="SSF50998">
    <property type="entry name" value="Quinoprotein alcohol dehydrogenase-like"/>
    <property type="match status" value="1"/>
</dbReference>
<feature type="compositionally biased region" description="Low complexity" evidence="4">
    <location>
        <begin position="1067"/>
        <end position="1079"/>
    </location>
</feature>
<feature type="compositionally biased region" description="Low complexity" evidence="4">
    <location>
        <begin position="1105"/>
        <end position="1124"/>
    </location>
</feature>
<protein>
    <recommendedName>
        <fullName evidence="7">WD repeat-containing protein 7</fullName>
    </recommendedName>
</protein>
<accession>A0AAW0WFN7</accession>
<proteinExistence type="predicted"/>
<dbReference type="Proteomes" id="UP001445076">
    <property type="component" value="Unassembled WGS sequence"/>
</dbReference>
<dbReference type="Pfam" id="PF00400">
    <property type="entry name" value="WD40"/>
    <property type="match status" value="4"/>
</dbReference>
<dbReference type="PROSITE" id="PS00678">
    <property type="entry name" value="WD_REPEATS_1"/>
    <property type="match status" value="2"/>
</dbReference>
<dbReference type="InterPro" id="IPR049916">
    <property type="entry name" value="WDR72-like"/>
</dbReference>
<keyword evidence="6" id="KW-1185">Reference proteome</keyword>
<sequence>MGSLNLVVPLIMWGREAPTHDISCVLFTRSCRTIVTGSRDGQICVWDFDPPTLKLTPRCLLVGHTASVICLAQGGHGRGTTFIVSSSENGEMCKWDLRDGRCVEVLKSSNIHSSMTAYQMLNVSDVRLFCVGNYPEILIYDPHTLDILFSLAARIQPDWISALHILRPPRRNDEVVLGVTTGGWVKVWTVSEREVRPREPIYEHEAKMIHSLNALCLVCCTYNQRTVLIVSQDDWQIYDAGDFSQLCRVGVTVGERWMGGDFLAADRVIVWTDMGQAYIYKLPTNCIVESRAFHNKQVEGDNPVMYGIVQPQNDEQLVNSPSWQFMMIPLESGAEKLLLRGDCEGQVMLWRLADVSENQLQQISQVYPFQPLIFPATLNHSMSKAWAAMTPPPIGVLDQLEGEKNPPRITASLFLPLQGRLACGREDGSIILVPATETIMLHLLHGKHHHYHNWAQPMVLRGHQGRVNCLLYPHGESSRYDMAHLVSGGIDFSINVWDMYTGNLVHRFVVQAGQVLQLLVPPPTCTPRIQNCICSVSEDHSVALLSIKERKLVLLASKHLYPVLSIKWRPEHDFLMVATHDGSVYVWQMETGHLDRVLQGVTAEEVLGACDEHLTASGSGSGGASSEAGLANPAVHLFRGLRHRNLAAIRHAAQRGIQQVLGEQNNQQDIHDSSKMRTCPLMIQGLRTNKQDANSHVLFFDIEALIVQLLSDEYTLMSPGTLEANELIMSSQYQRMNVLTHPASPEAAKKIAEFFGKVKDKAGEMEKKMKEKDKHGLLSRVKESAESVQNLIQNKVEQSGFRPTTLNSAKDGNGSGRVHIPRHLDVTAQTLQIGQMLMSLLHSWGLDPSLDHTCEHILGLLKPRVPVSYGLISKSGYMALFMPTWHPVRDADMPPINLPPDLASELPPEMVELEHRTQVFTCRGHWEVSPALTTHHLLALVSVANTLQDMNAATLIPEQERRRKNHIQSSKANQMVTNHEDEFSRQQSVIKQGWSTLTALHTVLLPDCVAAAGAPTYQPPMVEILARRWQDRCQEVREAAQALLKTELSRMGANGRQKLVELWSPHLPTHTEPLPTGPTSYSNPEAQHPPRPEHPATKTTSGAPSVNTTLNGTSGNSSVGSTSSERTMEPHPHLDEDHYDEEMDGETCREVVAQTEGRRKQATAIILLGVIGAYHGQDSAEGFGLGNLAMQTSKALAYLVLAPPAPKLPAHTPLRRAAIDLIGRGFPVWEPYLDVAKVLLALLDLCADTDRLAPSMKYGLPLIPEADSCRTASNALTLIAEARPPAFITTMAREVARFNALQQNAQSLQLNIHNTVLHRAKTEILRVMEYLIVHKRCHIMDLMVEVMDIVLHCVDSGHLKSRGLNEVFPSICGFPQVSHCPHTRRIATGAKNGNIAIYELRAYKCQMIAAHGSSVTALSFSPDGKYLASYSIGENKLSFWQTSSGMFGLGASQTKCTKTFSTAPVPDIVRMNPQRLPKLVWISNKTVVHMMADGTEHRFNA</sequence>
<dbReference type="GO" id="GO:0005737">
    <property type="term" value="C:cytoplasm"/>
    <property type="evidence" value="ECO:0007669"/>
    <property type="project" value="TreeGrafter"/>
</dbReference>
<dbReference type="SUPFAM" id="SSF50978">
    <property type="entry name" value="WD40 repeat-like"/>
    <property type="match status" value="2"/>
</dbReference>
<evidence type="ECO:0000256" key="4">
    <source>
        <dbReference type="SAM" id="MobiDB-lite"/>
    </source>
</evidence>
<dbReference type="Gene3D" id="2.130.10.10">
    <property type="entry name" value="YVTN repeat-like/Quinoprotein amine dehydrogenase"/>
    <property type="match status" value="3"/>
</dbReference>
<evidence type="ECO:0000256" key="1">
    <source>
        <dbReference type="ARBA" id="ARBA00022574"/>
    </source>
</evidence>
<dbReference type="InterPro" id="IPR019775">
    <property type="entry name" value="WD40_repeat_CS"/>
</dbReference>